<accession>A0ABW2J4A9</accession>
<evidence type="ECO:0000313" key="2">
    <source>
        <dbReference type="EMBL" id="MFC7297946.1"/>
    </source>
</evidence>
<keyword evidence="2" id="KW-0012">Acyltransferase</keyword>
<keyword evidence="2" id="KW-0808">Transferase</keyword>
<dbReference type="RefSeq" id="WP_382233069.1">
    <property type="nucleotide sequence ID" value="NZ_JBHTCC010000001.1"/>
</dbReference>
<evidence type="ECO:0000313" key="3">
    <source>
        <dbReference type="Proteomes" id="UP001596379"/>
    </source>
</evidence>
<dbReference type="Gene3D" id="3.40.630.30">
    <property type="match status" value="1"/>
</dbReference>
<dbReference type="CDD" id="cd04301">
    <property type="entry name" value="NAT_SF"/>
    <property type="match status" value="1"/>
</dbReference>
<proteinExistence type="predicted"/>
<comment type="caution">
    <text evidence="2">The sequence shown here is derived from an EMBL/GenBank/DDBJ whole genome shotgun (WGS) entry which is preliminary data.</text>
</comment>
<keyword evidence="3" id="KW-1185">Reference proteome</keyword>
<dbReference type="Pfam" id="PF13302">
    <property type="entry name" value="Acetyltransf_3"/>
    <property type="match status" value="1"/>
</dbReference>
<dbReference type="InterPro" id="IPR016181">
    <property type="entry name" value="Acyl_CoA_acyltransferase"/>
</dbReference>
<reference evidence="3" key="1">
    <citation type="journal article" date="2019" name="Int. J. Syst. Evol. Microbiol.">
        <title>The Global Catalogue of Microorganisms (GCM) 10K type strain sequencing project: providing services to taxonomists for standard genome sequencing and annotation.</title>
        <authorList>
            <consortium name="The Broad Institute Genomics Platform"/>
            <consortium name="The Broad Institute Genome Sequencing Center for Infectious Disease"/>
            <person name="Wu L."/>
            <person name="Ma J."/>
        </authorList>
    </citation>
    <scope>NUCLEOTIDE SEQUENCE [LARGE SCALE GENOMIC DNA]</scope>
    <source>
        <strain evidence="3">CCUG 36956</strain>
    </source>
</reference>
<dbReference type="InterPro" id="IPR000182">
    <property type="entry name" value="GNAT_dom"/>
</dbReference>
<dbReference type="EMBL" id="JBHTCC010000001">
    <property type="protein sequence ID" value="MFC7297946.1"/>
    <property type="molecule type" value="Genomic_DNA"/>
</dbReference>
<name>A0ABW2J4A9_9BURK</name>
<evidence type="ECO:0000259" key="1">
    <source>
        <dbReference type="PROSITE" id="PS51186"/>
    </source>
</evidence>
<feature type="domain" description="N-acetyltransferase" evidence="1">
    <location>
        <begin position="4"/>
        <end position="149"/>
    </location>
</feature>
<dbReference type="PROSITE" id="PS51186">
    <property type="entry name" value="GNAT"/>
    <property type="match status" value="1"/>
</dbReference>
<organism evidence="2 3">
    <name type="scientific">Herminiimonas aquatilis</name>
    <dbReference type="NCBI Taxonomy" id="345342"/>
    <lineage>
        <taxon>Bacteria</taxon>
        <taxon>Pseudomonadati</taxon>
        <taxon>Pseudomonadota</taxon>
        <taxon>Betaproteobacteria</taxon>
        <taxon>Burkholderiales</taxon>
        <taxon>Oxalobacteraceae</taxon>
        <taxon>Herminiimonas</taxon>
    </lineage>
</organism>
<dbReference type="Proteomes" id="UP001596379">
    <property type="component" value="Unassembled WGS sequence"/>
</dbReference>
<gene>
    <name evidence="2" type="ORF">ACFQO0_05825</name>
</gene>
<dbReference type="GO" id="GO:0016746">
    <property type="term" value="F:acyltransferase activity"/>
    <property type="evidence" value="ECO:0007669"/>
    <property type="project" value="UniProtKB-KW"/>
</dbReference>
<sequence>MQTIELIQIGASGCPLSDVGELDDIAQQVCAATAALYRVTGFGPPWVGYLARLDKHLVGACAFKAPPAEGKVEIGYFTFPDAEGQGVATLMVQQLLNIVRAENPALTVRAETENEENSSNAVLKKFGFNHVGTANDAEDGEIWLWQLADVNKSPQPGVG</sequence>
<dbReference type="PANTHER" id="PTHR43792">
    <property type="entry name" value="GNAT FAMILY, PUTATIVE (AFU_ORTHOLOGUE AFUA_3G00765)-RELATED-RELATED"/>
    <property type="match status" value="1"/>
</dbReference>
<dbReference type="SUPFAM" id="SSF55729">
    <property type="entry name" value="Acyl-CoA N-acyltransferases (Nat)"/>
    <property type="match status" value="1"/>
</dbReference>
<dbReference type="InterPro" id="IPR051531">
    <property type="entry name" value="N-acetyltransferase"/>
</dbReference>
<dbReference type="EC" id="2.3.-.-" evidence="2"/>
<protein>
    <submittedName>
        <fullName evidence="2">GNAT family N-acetyltransferase</fullName>
        <ecNumber evidence="2">2.3.-.-</ecNumber>
    </submittedName>
</protein>